<evidence type="ECO:0008006" key="4">
    <source>
        <dbReference type="Google" id="ProtNLM"/>
    </source>
</evidence>
<dbReference type="PANTHER" id="PTHR34227">
    <property type="entry name" value="CHAPERONE PROTEIN YCDY"/>
    <property type="match status" value="1"/>
</dbReference>
<proteinExistence type="predicted"/>
<organism evidence="2 3">
    <name type="scientific">Gordonibacter urolithinfaciens</name>
    <dbReference type="NCBI Taxonomy" id="1335613"/>
    <lineage>
        <taxon>Bacteria</taxon>
        <taxon>Bacillati</taxon>
        <taxon>Actinomycetota</taxon>
        <taxon>Coriobacteriia</taxon>
        <taxon>Eggerthellales</taxon>
        <taxon>Eggerthellaceae</taxon>
        <taxon>Gordonibacter</taxon>
    </lineage>
</organism>
<evidence type="ECO:0000313" key="2">
    <source>
        <dbReference type="EMBL" id="ROT92173.1"/>
    </source>
</evidence>
<reference evidence="3" key="1">
    <citation type="submission" date="2018-05" db="EMBL/GenBank/DDBJ databases">
        <title>Genome Sequencing of selected type strains of the family Eggerthellaceae.</title>
        <authorList>
            <person name="Danylec N."/>
            <person name="Stoll D.A."/>
            <person name="Doetsch A."/>
            <person name="Huch M."/>
        </authorList>
    </citation>
    <scope>NUCLEOTIDE SEQUENCE [LARGE SCALE GENOMIC DNA]</scope>
    <source>
        <strain evidence="3">DSM 27213</strain>
    </source>
</reference>
<sequence>MRLACLYAMEARCSSPRRALIRLCTIFGVSKEVETMVFSRECEELAAQAEALRLLSLLFDGPSPSLLPVVESLEGLYRGDREAVELLEGMAESLERDDLVALQVDHARLFIGPFQMIAPPYASLYLEAGDRVDGEVTRRIARRYAEGGLSLLPDEKRPADYVGYLFEFLSYLAFEVVRNGDKGRFSEMDQFAEEYVLGWVPRLFGLMQEGADTRYFKSFGKLGLEHLPIGL</sequence>
<dbReference type="SUPFAM" id="SSF89155">
    <property type="entry name" value="TorD-like"/>
    <property type="match status" value="1"/>
</dbReference>
<evidence type="ECO:0000256" key="1">
    <source>
        <dbReference type="ARBA" id="ARBA00023186"/>
    </source>
</evidence>
<dbReference type="Pfam" id="PF02613">
    <property type="entry name" value="Nitrate_red_del"/>
    <property type="match status" value="1"/>
</dbReference>
<protein>
    <recommendedName>
        <fullName evidence="4">Molecular chaperone TorD</fullName>
    </recommendedName>
</protein>
<keyword evidence="1" id="KW-0143">Chaperone</keyword>
<dbReference type="InterPro" id="IPR050289">
    <property type="entry name" value="TorD/DmsD_chaperones"/>
</dbReference>
<gene>
    <name evidence="2" type="ORF">DMP12_01405</name>
</gene>
<dbReference type="InterPro" id="IPR020945">
    <property type="entry name" value="DMSO/NO3_reduct_chaperone"/>
</dbReference>
<dbReference type="Proteomes" id="UP000285258">
    <property type="component" value="Unassembled WGS sequence"/>
</dbReference>
<dbReference type="EMBL" id="QIBW01000001">
    <property type="protein sequence ID" value="ROT92173.1"/>
    <property type="molecule type" value="Genomic_DNA"/>
</dbReference>
<dbReference type="Gene3D" id="1.10.3480.10">
    <property type="entry name" value="TorD-like"/>
    <property type="match status" value="1"/>
</dbReference>
<evidence type="ECO:0000313" key="3">
    <source>
        <dbReference type="Proteomes" id="UP000285258"/>
    </source>
</evidence>
<accession>A0A423UP36</accession>
<dbReference type="PANTHER" id="PTHR34227:SF1">
    <property type="entry name" value="DIMETHYL SULFOXIDE REDUCTASE CHAPERONE-RELATED"/>
    <property type="match status" value="1"/>
</dbReference>
<dbReference type="InterPro" id="IPR036411">
    <property type="entry name" value="TorD-like_sf"/>
</dbReference>
<name>A0A423UP36_9ACTN</name>
<dbReference type="AlphaFoldDB" id="A0A423UP36"/>
<comment type="caution">
    <text evidence="2">The sequence shown here is derived from an EMBL/GenBank/DDBJ whole genome shotgun (WGS) entry which is preliminary data.</text>
</comment>